<organism evidence="6 7">
    <name type="scientific">Subtercola frigoramans</name>
    <dbReference type="NCBI Taxonomy" id="120298"/>
    <lineage>
        <taxon>Bacteria</taxon>
        <taxon>Bacillati</taxon>
        <taxon>Actinomycetota</taxon>
        <taxon>Actinomycetes</taxon>
        <taxon>Micrococcales</taxon>
        <taxon>Microbacteriaceae</taxon>
        <taxon>Subtercola</taxon>
    </lineage>
</organism>
<accession>A0ABS2L008</accession>
<dbReference type="Pfam" id="PF01297">
    <property type="entry name" value="ZnuA"/>
    <property type="match status" value="1"/>
</dbReference>
<keyword evidence="3" id="KW-0479">Metal-binding</keyword>
<feature type="signal peptide" evidence="5">
    <location>
        <begin position="1"/>
        <end position="39"/>
    </location>
</feature>
<protein>
    <submittedName>
        <fullName evidence="6">Zinc/manganese transport system substrate-binding protein</fullName>
    </submittedName>
</protein>
<dbReference type="InterPro" id="IPR050492">
    <property type="entry name" value="Bact_metal-bind_prot9"/>
</dbReference>
<keyword evidence="4 5" id="KW-0732">Signal</keyword>
<dbReference type="EMBL" id="JAFBBU010000001">
    <property type="protein sequence ID" value="MBM7470408.1"/>
    <property type="molecule type" value="Genomic_DNA"/>
</dbReference>
<reference evidence="6 7" key="1">
    <citation type="submission" date="2021-01" db="EMBL/GenBank/DDBJ databases">
        <title>Sequencing the genomes of 1000 actinobacteria strains.</title>
        <authorList>
            <person name="Klenk H.-P."/>
        </authorList>
    </citation>
    <scope>NUCLEOTIDE SEQUENCE [LARGE SCALE GENOMIC DNA]</scope>
    <source>
        <strain evidence="6 7">DSM 13057</strain>
    </source>
</reference>
<comment type="caution">
    <text evidence="6">The sequence shown here is derived from an EMBL/GenBank/DDBJ whole genome shotgun (WGS) entry which is preliminary data.</text>
</comment>
<name>A0ABS2L008_9MICO</name>
<dbReference type="PANTHER" id="PTHR42953">
    <property type="entry name" value="HIGH-AFFINITY ZINC UPTAKE SYSTEM PROTEIN ZNUA-RELATED"/>
    <property type="match status" value="1"/>
</dbReference>
<dbReference type="PROSITE" id="PS51257">
    <property type="entry name" value="PROKAR_LIPOPROTEIN"/>
    <property type="match status" value="1"/>
</dbReference>
<dbReference type="RefSeq" id="WP_205106171.1">
    <property type="nucleotide sequence ID" value="NZ_BAAAHT010000001.1"/>
</dbReference>
<evidence type="ECO:0000256" key="2">
    <source>
        <dbReference type="ARBA" id="ARBA00022448"/>
    </source>
</evidence>
<evidence type="ECO:0000313" key="6">
    <source>
        <dbReference type="EMBL" id="MBM7470408.1"/>
    </source>
</evidence>
<evidence type="ECO:0000256" key="5">
    <source>
        <dbReference type="SAM" id="SignalP"/>
    </source>
</evidence>
<dbReference type="PANTHER" id="PTHR42953:SF1">
    <property type="entry name" value="METAL-BINDING PROTEIN HI_0362-RELATED"/>
    <property type="match status" value="1"/>
</dbReference>
<dbReference type="SUPFAM" id="SSF53807">
    <property type="entry name" value="Helical backbone' metal receptor"/>
    <property type="match status" value="1"/>
</dbReference>
<comment type="subcellular location">
    <subcellularLocation>
        <location evidence="1">Cell envelope</location>
    </subcellularLocation>
</comment>
<keyword evidence="2" id="KW-0813">Transport</keyword>
<evidence type="ECO:0000256" key="4">
    <source>
        <dbReference type="ARBA" id="ARBA00022729"/>
    </source>
</evidence>
<dbReference type="InterPro" id="IPR006127">
    <property type="entry name" value="ZnuA-like"/>
</dbReference>
<evidence type="ECO:0000256" key="1">
    <source>
        <dbReference type="ARBA" id="ARBA00004196"/>
    </source>
</evidence>
<dbReference type="Gene3D" id="3.40.50.1980">
    <property type="entry name" value="Nitrogenase molybdenum iron protein domain"/>
    <property type="match status" value="1"/>
</dbReference>
<sequence length="321" mass="32381">MSRTRSDPRSSAPLLRLVGVLAAAASVALLSGCASSAAAPTGSGAVAGGSSTISIVASTDVYGDIAAQIGGAAVTVTSIITDPSKDPHEFTADAQNQLAVSKADIVVENGGGYDDFLDAMVASARNPDVVVLNAAAISGKDQQPANGSFNEHLWYDIPTISKLADELVVRMTALAPADSATFSANATEFSQKLAALEATEVQLKGSYAGTLVAITEPVPLYMLDAIGLVNVTPEKFSAAVEGGTDAAPDVVAETEALFTTGGVKLFVYNSQTVGPQTDAVRASAIAAGASTVPVTETLPVGSTYAGWMADTLAALSTALAR</sequence>
<evidence type="ECO:0000313" key="7">
    <source>
        <dbReference type="Proteomes" id="UP000776164"/>
    </source>
</evidence>
<feature type="chain" id="PRO_5047407687" evidence="5">
    <location>
        <begin position="40"/>
        <end position="321"/>
    </location>
</feature>
<gene>
    <name evidence="6" type="ORF">JOE66_000042</name>
</gene>
<proteinExistence type="predicted"/>
<dbReference type="Proteomes" id="UP000776164">
    <property type="component" value="Unassembled WGS sequence"/>
</dbReference>
<keyword evidence="7" id="KW-1185">Reference proteome</keyword>
<evidence type="ECO:0000256" key="3">
    <source>
        <dbReference type="ARBA" id="ARBA00022723"/>
    </source>
</evidence>